<evidence type="ECO:0000313" key="4">
    <source>
        <dbReference type="EMBL" id="QEG01742.1"/>
    </source>
</evidence>
<dbReference type="Proteomes" id="UP000321353">
    <property type="component" value="Chromosome"/>
</dbReference>
<gene>
    <name evidence="4" type="primary">bchM</name>
    <name evidence="4" type="ORF">Mal15_58210</name>
</gene>
<dbReference type="InterPro" id="IPR029063">
    <property type="entry name" value="SAM-dependent_MTases_sf"/>
</dbReference>
<name>A0A5B9MKE1_9BACT</name>
<dbReference type="SUPFAM" id="SSF53335">
    <property type="entry name" value="S-adenosyl-L-methionine-dependent methyltransferases"/>
    <property type="match status" value="1"/>
</dbReference>
<dbReference type="EC" id="2.1.1.11" evidence="4"/>
<dbReference type="PANTHER" id="PTHR45586:SF1">
    <property type="entry name" value="LIPOPOLYSACCHARIDE ASSEMBLY PROTEIN B"/>
    <property type="match status" value="1"/>
</dbReference>
<evidence type="ECO:0000256" key="1">
    <source>
        <dbReference type="ARBA" id="ARBA00022737"/>
    </source>
</evidence>
<dbReference type="EMBL" id="CP036264">
    <property type="protein sequence ID" value="QEG01742.1"/>
    <property type="molecule type" value="Genomic_DNA"/>
</dbReference>
<dbReference type="PANTHER" id="PTHR45586">
    <property type="entry name" value="TPR REPEAT-CONTAINING PROTEIN PA4667"/>
    <property type="match status" value="1"/>
</dbReference>
<dbReference type="Pfam" id="PF13432">
    <property type="entry name" value="TPR_16"/>
    <property type="match status" value="1"/>
</dbReference>
<dbReference type="AlphaFoldDB" id="A0A5B9MKE1"/>
<dbReference type="InterPro" id="IPR011990">
    <property type="entry name" value="TPR-like_helical_dom_sf"/>
</dbReference>
<organism evidence="4 5">
    <name type="scientific">Stieleria maiorica</name>
    <dbReference type="NCBI Taxonomy" id="2795974"/>
    <lineage>
        <taxon>Bacteria</taxon>
        <taxon>Pseudomonadati</taxon>
        <taxon>Planctomycetota</taxon>
        <taxon>Planctomycetia</taxon>
        <taxon>Pirellulales</taxon>
        <taxon>Pirellulaceae</taxon>
        <taxon>Stieleria</taxon>
    </lineage>
</organism>
<evidence type="ECO:0000313" key="5">
    <source>
        <dbReference type="Proteomes" id="UP000321353"/>
    </source>
</evidence>
<keyword evidence="4" id="KW-0808">Transferase</keyword>
<dbReference type="RefSeq" id="WP_167547095.1">
    <property type="nucleotide sequence ID" value="NZ_CP036264.1"/>
</dbReference>
<sequence length="438" mass="48575">MVELAQQGRFNEVVAACERQRKLVPLSTLASHVYGVALTRLGHFDQAVEMLELAQQSSQAEPNAAQALAIRNDLSKAYFAAKRHDQAIEVLTTLRQQHPDEIAIARNLVLVLEESEQCEVALRHCRAAVERWPGDVQLAVQLADLLMATESWRSAADALSRVLTLDPGHARARRKLVTAYRRLDDQDAVTQTLREWLDQEPDNSIARHLLAAQESLAAGAAAAPARAPDDYVRDVFDQFAETFDDQLNSLGYAAPQWVRTLLARLDVAADGRHCVLDAGCGTGLMGQPLRPYASELVGVDLSPKMLSRARDRGYDSLVCSELGAFLIDHPEQFDLIVSMDTLIYFGELSAVFRAAHRALRGDRAALVFSLEKWEVTDPTTGYQFNASGRYAHHAGYVRETLERCGFSEIRMSESVLRKEAGKDVTGLYWTARKSGRSD</sequence>
<evidence type="ECO:0000256" key="2">
    <source>
        <dbReference type="ARBA" id="ARBA00022803"/>
    </source>
</evidence>
<keyword evidence="4" id="KW-0489">Methyltransferase</keyword>
<protein>
    <submittedName>
        <fullName evidence="4">Magnesium-protoporphyrin O-methyltransferase</fullName>
        <ecNumber evidence="4">2.1.1.11</ecNumber>
    </submittedName>
</protein>
<dbReference type="SUPFAM" id="SSF48452">
    <property type="entry name" value="TPR-like"/>
    <property type="match status" value="1"/>
</dbReference>
<dbReference type="Gene3D" id="1.25.40.10">
    <property type="entry name" value="Tetratricopeptide repeat domain"/>
    <property type="match status" value="2"/>
</dbReference>
<reference evidence="4 5" key="1">
    <citation type="submission" date="2019-02" db="EMBL/GenBank/DDBJ databases">
        <title>Planctomycetal bacteria perform biofilm scaping via a novel small molecule.</title>
        <authorList>
            <person name="Jeske O."/>
            <person name="Boedeker C."/>
            <person name="Wiegand S."/>
            <person name="Breitling P."/>
            <person name="Kallscheuer N."/>
            <person name="Jogler M."/>
            <person name="Rohde M."/>
            <person name="Petersen J."/>
            <person name="Medema M.H."/>
            <person name="Surup F."/>
            <person name="Jogler C."/>
        </authorList>
    </citation>
    <scope>NUCLEOTIDE SEQUENCE [LARGE SCALE GENOMIC DNA]</scope>
    <source>
        <strain evidence="4 5">Mal15</strain>
    </source>
</reference>
<feature type="domain" description="Methyltransferase" evidence="3">
    <location>
        <begin position="275"/>
        <end position="360"/>
    </location>
</feature>
<keyword evidence="5" id="KW-1185">Reference proteome</keyword>
<dbReference type="Pfam" id="PF14561">
    <property type="entry name" value="TPR_20"/>
    <property type="match status" value="1"/>
</dbReference>
<accession>A0A5B9MKE1</accession>
<keyword evidence="2" id="KW-0802">TPR repeat</keyword>
<dbReference type="Gene3D" id="3.40.50.150">
    <property type="entry name" value="Vaccinia Virus protein VP39"/>
    <property type="match status" value="1"/>
</dbReference>
<dbReference type="InterPro" id="IPR051012">
    <property type="entry name" value="CellSynth/LPSAsmb/PSIAsmb"/>
</dbReference>
<evidence type="ECO:0000259" key="3">
    <source>
        <dbReference type="Pfam" id="PF13649"/>
    </source>
</evidence>
<dbReference type="GO" id="GO:0032259">
    <property type="term" value="P:methylation"/>
    <property type="evidence" value="ECO:0007669"/>
    <property type="project" value="UniProtKB-KW"/>
</dbReference>
<proteinExistence type="predicted"/>
<dbReference type="CDD" id="cd02440">
    <property type="entry name" value="AdoMet_MTases"/>
    <property type="match status" value="1"/>
</dbReference>
<dbReference type="GO" id="GO:0046406">
    <property type="term" value="F:magnesium protoporphyrin IX methyltransferase activity"/>
    <property type="evidence" value="ECO:0007669"/>
    <property type="project" value="UniProtKB-EC"/>
</dbReference>
<keyword evidence="1" id="KW-0677">Repeat</keyword>
<dbReference type="InterPro" id="IPR041698">
    <property type="entry name" value="Methyltransf_25"/>
</dbReference>
<dbReference type="KEGG" id="smam:Mal15_58210"/>
<dbReference type="Pfam" id="PF13649">
    <property type="entry name" value="Methyltransf_25"/>
    <property type="match status" value="1"/>
</dbReference>